<dbReference type="RefSeq" id="WP_163804613.1">
    <property type="nucleotide sequence ID" value="NZ_AP022620.1"/>
</dbReference>
<organism evidence="2 3">
    <name type="scientific">Mycolicibacterium anyangense</name>
    <dbReference type="NCBI Taxonomy" id="1431246"/>
    <lineage>
        <taxon>Bacteria</taxon>
        <taxon>Bacillati</taxon>
        <taxon>Actinomycetota</taxon>
        <taxon>Actinomycetes</taxon>
        <taxon>Mycobacteriales</taxon>
        <taxon>Mycobacteriaceae</taxon>
        <taxon>Mycolicibacterium</taxon>
    </lineage>
</organism>
<dbReference type="EMBL" id="AP022620">
    <property type="protein sequence ID" value="BBZ77281.1"/>
    <property type="molecule type" value="Genomic_DNA"/>
</dbReference>
<keyword evidence="1" id="KW-1133">Transmembrane helix</keyword>
<evidence type="ECO:0000313" key="2">
    <source>
        <dbReference type="EMBL" id="BBZ77281.1"/>
    </source>
</evidence>
<keyword evidence="3" id="KW-1185">Reference proteome</keyword>
<sequence length="348" mass="36813">MLFRASAEEEARRLAFVGLGLFLAVALAITLWVLNPFGGRPANQLSLTIDTPYSGQGVVSGTPVIMHGVKVGEVKNVSSMADGGVRLNVDLQGPSAAGLTDTFGIDYRPANYFGITGINVVKGEGGQPLRDGMRITTVPRGNFALQTLLSRLGQITQGVVTPQLVGVIDRSTRYINGMEPLLETMLTVTRAVDNVQTVSTARLLENATGLSVAFPAFTDALIKTGTEFDNSGLVVLDDGGATVTEEFWQNRYLPTVELTAKGLFGAAGKLESSHVSDLLPVVGITKILSDTVPGLVRPDDIAATLVELRRRFESLYGGSPEQRALQVHIVLDALPGMAAPLGEMGVAP</sequence>
<protein>
    <recommendedName>
        <fullName evidence="4">Mce/MlaD domain-containing protein</fullName>
    </recommendedName>
</protein>
<accession>A0A6N4WDM1</accession>
<evidence type="ECO:0000256" key="1">
    <source>
        <dbReference type="SAM" id="Phobius"/>
    </source>
</evidence>
<evidence type="ECO:0000313" key="3">
    <source>
        <dbReference type="Proteomes" id="UP000467249"/>
    </source>
</evidence>
<keyword evidence="1" id="KW-0812">Transmembrane</keyword>
<evidence type="ECO:0008006" key="4">
    <source>
        <dbReference type="Google" id="ProtNLM"/>
    </source>
</evidence>
<dbReference type="AlphaFoldDB" id="A0A6N4WDM1"/>
<dbReference type="KEGG" id="many:MANY_26180"/>
<feature type="transmembrane region" description="Helical" evidence="1">
    <location>
        <begin position="14"/>
        <end position="34"/>
    </location>
</feature>
<proteinExistence type="predicted"/>
<gene>
    <name evidence="2" type="ORF">MANY_26180</name>
</gene>
<name>A0A6N4WDM1_9MYCO</name>
<dbReference type="Proteomes" id="UP000467249">
    <property type="component" value="Chromosome"/>
</dbReference>
<keyword evidence="1" id="KW-0472">Membrane</keyword>
<reference evidence="2 3" key="1">
    <citation type="journal article" date="2019" name="Emerg. Microbes Infect.">
        <title>Comprehensive subspecies identification of 175 nontuberculous mycobacteria species based on 7547 genomic profiles.</title>
        <authorList>
            <person name="Matsumoto Y."/>
            <person name="Kinjo T."/>
            <person name="Motooka D."/>
            <person name="Nabeya D."/>
            <person name="Jung N."/>
            <person name="Uechi K."/>
            <person name="Horii T."/>
            <person name="Iida T."/>
            <person name="Fujita J."/>
            <person name="Nakamura S."/>
        </authorList>
    </citation>
    <scope>NUCLEOTIDE SEQUENCE [LARGE SCALE GENOMIC DNA]</scope>
    <source>
        <strain evidence="2 3">JCM 30275</strain>
    </source>
</reference>